<dbReference type="InterPro" id="IPR000772">
    <property type="entry name" value="Ricin_B_lectin"/>
</dbReference>
<dbReference type="Proteomes" id="UP001595698">
    <property type="component" value="Unassembled WGS sequence"/>
</dbReference>
<sequence>MKATISTVRIAAGLCALAVSGTMPAAAPAASAATSVPAPLFRAKLMVNHSGKCLDVPGANQAAGQPVQQWHCYDAPDNQTWNLVAAYNSDLADGFVADNYYTIRAQHSGKCLEVQGGATTDQASVIQQACDTTYRTTQQQWKLVQRPNGYFSLVARHSGKCLTVPRGNLTDGVLVVQQDCSNDLPYQEWKLL</sequence>
<keyword evidence="1" id="KW-0732">Signal</keyword>
<reference evidence="4" key="1">
    <citation type="journal article" date="2019" name="Int. J. Syst. Evol. Microbiol.">
        <title>The Global Catalogue of Microorganisms (GCM) 10K type strain sequencing project: providing services to taxonomists for standard genome sequencing and annotation.</title>
        <authorList>
            <consortium name="The Broad Institute Genomics Platform"/>
            <consortium name="The Broad Institute Genome Sequencing Center for Infectious Disease"/>
            <person name="Wu L."/>
            <person name="Ma J."/>
        </authorList>
    </citation>
    <scope>NUCLEOTIDE SEQUENCE [LARGE SCALE GENOMIC DNA]</scope>
    <source>
        <strain evidence="4">TBRC 7912</strain>
    </source>
</reference>
<evidence type="ECO:0000313" key="4">
    <source>
        <dbReference type="Proteomes" id="UP001595698"/>
    </source>
</evidence>
<gene>
    <name evidence="3" type="ORF">ACFOYY_10200</name>
</gene>
<dbReference type="EMBL" id="JBHSBC010000009">
    <property type="protein sequence ID" value="MFC3980495.1"/>
    <property type="molecule type" value="Genomic_DNA"/>
</dbReference>
<dbReference type="SUPFAM" id="SSF50370">
    <property type="entry name" value="Ricin B-like lectins"/>
    <property type="match status" value="1"/>
</dbReference>
<feature type="domain" description="Ricin B lectin" evidence="2">
    <location>
        <begin position="42"/>
        <end position="192"/>
    </location>
</feature>
<accession>A0ABV8EYH6</accession>
<protein>
    <submittedName>
        <fullName evidence="3">RICIN domain-containing protein</fullName>
    </submittedName>
</protein>
<dbReference type="SMART" id="SM00458">
    <property type="entry name" value="RICIN"/>
    <property type="match status" value="1"/>
</dbReference>
<dbReference type="CDD" id="cd00161">
    <property type="entry name" value="beta-trefoil_Ricin-like"/>
    <property type="match status" value="1"/>
</dbReference>
<dbReference type="Gene3D" id="2.80.10.50">
    <property type="match status" value="2"/>
</dbReference>
<dbReference type="PROSITE" id="PS50231">
    <property type="entry name" value="RICIN_B_LECTIN"/>
    <property type="match status" value="1"/>
</dbReference>
<feature type="chain" id="PRO_5045613156" evidence="1">
    <location>
        <begin position="26"/>
        <end position="192"/>
    </location>
</feature>
<dbReference type="Pfam" id="PF00652">
    <property type="entry name" value="Ricin_B_lectin"/>
    <property type="match status" value="1"/>
</dbReference>
<proteinExistence type="predicted"/>
<keyword evidence="4" id="KW-1185">Reference proteome</keyword>
<organism evidence="3 4">
    <name type="scientific">Streptosporangium jomthongense</name>
    <dbReference type="NCBI Taxonomy" id="1193683"/>
    <lineage>
        <taxon>Bacteria</taxon>
        <taxon>Bacillati</taxon>
        <taxon>Actinomycetota</taxon>
        <taxon>Actinomycetes</taxon>
        <taxon>Streptosporangiales</taxon>
        <taxon>Streptosporangiaceae</taxon>
        <taxon>Streptosporangium</taxon>
    </lineage>
</organism>
<evidence type="ECO:0000256" key="1">
    <source>
        <dbReference type="SAM" id="SignalP"/>
    </source>
</evidence>
<evidence type="ECO:0000313" key="3">
    <source>
        <dbReference type="EMBL" id="MFC3980495.1"/>
    </source>
</evidence>
<comment type="caution">
    <text evidence="3">The sequence shown here is derived from an EMBL/GenBank/DDBJ whole genome shotgun (WGS) entry which is preliminary data.</text>
</comment>
<feature type="signal peptide" evidence="1">
    <location>
        <begin position="1"/>
        <end position="25"/>
    </location>
</feature>
<dbReference type="InterPro" id="IPR035992">
    <property type="entry name" value="Ricin_B-like_lectins"/>
</dbReference>
<evidence type="ECO:0000259" key="2">
    <source>
        <dbReference type="SMART" id="SM00458"/>
    </source>
</evidence>
<dbReference type="RefSeq" id="WP_386189550.1">
    <property type="nucleotide sequence ID" value="NZ_JBHSBC010000009.1"/>
</dbReference>
<name>A0ABV8EYH6_9ACTN</name>